<gene>
    <name evidence="2" type="ORF">N7530_001658</name>
</gene>
<evidence type="ECO:0000256" key="1">
    <source>
        <dbReference type="SAM" id="MobiDB-lite"/>
    </source>
</evidence>
<proteinExistence type="predicted"/>
<reference evidence="2" key="2">
    <citation type="journal article" date="2023" name="IMA Fungus">
        <title>Comparative genomic study of the Penicillium genus elucidates a diverse pangenome and 15 lateral gene transfer events.</title>
        <authorList>
            <person name="Petersen C."/>
            <person name="Sorensen T."/>
            <person name="Nielsen M.R."/>
            <person name="Sondergaard T.E."/>
            <person name="Sorensen J.L."/>
            <person name="Fitzpatrick D.A."/>
            <person name="Frisvad J.C."/>
            <person name="Nielsen K.L."/>
        </authorList>
    </citation>
    <scope>NUCLEOTIDE SEQUENCE</scope>
    <source>
        <strain evidence="2">IBT 17660</strain>
    </source>
</reference>
<feature type="compositionally biased region" description="Basic and acidic residues" evidence="1">
    <location>
        <begin position="256"/>
        <end position="275"/>
    </location>
</feature>
<dbReference type="Proteomes" id="UP001147760">
    <property type="component" value="Unassembled WGS sequence"/>
</dbReference>
<evidence type="ECO:0000313" key="2">
    <source>
        <dbReference type="EMBL" id="KAJ5487358.1"/>
    </source>
</evidence>
<keyword evidence="3" id="KW-1185">Reference proteome</keyword>
<feature type="compositionally biased region" description="Polar residues" evidence="1">
    <location>
        <begin position="215"/>
        <end position="228"/>
    </location>
</feature>
<feature type="compositionally biased region" description="Low complexity" evidence="1">
    <location>
        <begin position="298"/>
        <end position="308"/>
    </location>
</feature>
<feature type="compositionally biased region" description="Polar residues" evidence="1">
    <location>
        <begin position="283"/>
        <end position="292"/>
    </location>
</feature>
<evidence type="ECO:0000313" key="3">
    <source>
        <dbReference type="Proteomes" id="UP001147760"/>
    </source>
</evidence>
<feature type="region of interest" description="Disordered" evidence="1">
    <location>
        <begin position="1"/>
        <end position="66"/>
    </location>
</feature>
<accession>A0A9W9XAC7</accession>
<protein>
    <submittedName>
        <fullName evidence="2">Uncharacterized protein</fullName>
    </submittedName>
</protein>
<dbReference type="OrthoDB" id="10356888at2759"/>
<reference evidence="2" key="1">
    <citation type="submission" date="2022-12" db="EMBL/GenBank/DDBJ databases">
        <authorList>
            <person name="Petersen C."/>
        </authorList>
    </citation>
    <scope>NUCLEOTIDE SEQUENCE</scope>
    <source>
        <strain evidence="2">IBT 17660</strain>
    </source>
</reference>
<dbReference type="AlphaFoldDB" id="A0A9W9XAC7"/>
<feature type="region of interest" description="Disordered" evidence="1">
    <location>
        <begin position="141"/>
        <end position="172"/>
    </location>
</feature>
<organism evidence="2 3">
    <name type="scientific">Penicillium desertorum</name>
    <dbReference type="NCBI Taxonomy" id="1303715"/>
    <lineage>
        <taxon>Eukaryota</taxon>
        <taxon>Fungi</taxon>
        <taxon>Dikarya</taxon>
        <taxon>Ascomycota</taxon>
        <taxon>Pezizomycotina</taxon>
        <taxon>Eurotiomycetes</taxon>
        <taxon>Eurotiomycetidae</taxon>
        <taxon>Eurotiales</taxon>
        <taxon>Aspergillaceae</taxon>
        <taxon>Penicillium</taxon>
    </lineage>
</organism>
<name>A0A9W9XAC7_9EURO</name>
<feature type="region of interest" description="Disordered" evidence="1">
    <location>
        <begin position="184"/>
        <end position="318"/>
    </location>
</feature>
<dbReference type="EMBL" id="JAPWDO010000001">
    <property type="protein sequence ID" value="KAJ5487358.1"/>
    <property type="molecule type" value="Genomic_DNA"/>
</dbReference>
<sequence>MEGYNYPVEPSSEHHEGRGTVNQPVLNPAILTSHPDNTPPRHAMSGEGQNLPLYDPNLDSRNRQPFPVPLSPRVDPSAPYSQSTFSPEQVVQLLTIQQQNQLILSQILTSVGNPAFSQKQVARLLPRIQQQNQLTLFQIQSSMGNPGQPQYPMTLQSPLHQPSVPQSTERDSVMKLQARIKELERDVQSPEDSLGPSSPQCQNKSHRPRHKDPVQVTSSPAQESSVSHRPSADLGNRRSPALINPISPTGPLNNKRRSEQDSKTPSRSVKEESSSKRVLIPKTSVQSSQPTSSRKRSPSPLDPELLPSAKKTADRKAVESEKSLDEMLEEINRYRGELRFLRKRNERLLQLAVAQLKECRALRYMLSKAEAELEKDRDTADVRSILGQEIESTQIFDYLD</sequence>
<feature type="compositionally biased region" description="Polar residues" evidence="1">
    <location>
        <begin position="141"/>
        <end position="167"/>
    </location>
</feature>
<comment type="caution">
    <text evidence="2">The sequence shown here is derived from an EMBL/GenBank/DDBJ whole genome shotgun (WGS) entry which is preliminary data.</text>
</comment>